<dbReference type="AlphaFoldDB" id="A0A9N9J1A7"/>
<dbReference type="Proteomes" id="UP000789570">
    <property type="component" value="Unassembled WGS sequence"/>
</dbReference>
<name>A0A9N9J1A7_9GLOM</name>
<dbReference type="OrthoDB" id="28245at2759"/>
<reference evidence="1" key="1">
    <citation type="submission" date="2021-06" db="EMBL/GenBank/DDBJ databases">
        <authorList>
            <person name="Kallberg Y."/>
            <person name="Tangrot J."/>
            <person name="Rosling A."/>
        </authorList>
    </citation>
    <scope>NUCLEOTIDE SEQUENCE</scope>
    <source>
        <strain evidence="1">UK204</strain>
    </source>
</reference>
<proteinExistence type="predicted"/>
<evidence type="ECO:0000313" key="2">
    <source>
        <dbReference type="Proteomes" id="UP000789570"/>
    </source>
</evidence>
<organism evidence="1 2">
    <name type="scientific">Funneliformis caledonium</name>
    <dbReference type="NCBI Taxonomy" id="1117310"/>
    <lineage>
        <taxon>Eukaryota</taxon>
        <taxon>Fungi</taxon>
        <taxon>Fungi incertae sedis</taxon>
        <taxon>Mucoromycota</taxon>
        <taxon>Glomeromycotina</taxon>
        <taxon>Glomeromycetes</taxon>
        <taxon>Glomerales</taxon>
        <taxon>Glomeraceae</taxon>
        <taxon>Funneliformis</taxon>
    </lineage>
</organism>
<feature type="non-terminal residue" evidence="1">
    <location>
        <position position="1"/>
    </location>
</feature>
<evidence type="ECO:0000313" key="1">
    <source>
        <dbReference type="EMBL" id="CAG8757798.1"/>
    </source>
</evidence>
<feature type="non-terminal residue" evidence="1">
    <location>
        <position position="82"/>
    </location>
</feature>
<accession>A0A9N9J1A7</accession>
<comment type="caution">
    <text evidence="1">The sequence shown here is derived from an EMBL/GenBank/DDBJ whole genome shotgun (WGS) entry which is preliminary data.</text>
</comment>
<sequence>CTLKERYQITKPVSIIARTISPSGMPGTLAKGLCIPANNSKFIEQLSRRLAVFETGISPEGILEDIWKVKVQYGEQCIEVNI</sequence>
<protein>
    <submittedName>
        <fullName evidence="1">12136_t:CDS:1</fullName>
    </submittedName>
</protein>
<gene>
    <name evidence="1" type="ORF">FCALED_LOCUS16731</name>
</gene>
<keyword evidence="2" id="KW-1185">Reference proteome</keyword>
<dbReference type="EMBL" id="CAJVPQ010021198">
    <property type="protein sequence ID" value="CAG8757798.1"/>
    <property type="molecule type" value="Genomic_DNA"/>
</dbReference>